<sequence length="552" mass="61271">MKRKWSMLMTAAICTSLLLSACSGNNAEQSGNDAPPTSNSGKNTKGGSDFASFPLKEAVTLKAVAPRPPLAPSDFNDQPLIQQLEKNTNVHVDWNTIVETDFLDKRNLLLASGNLPDFFLGSRFSDTELVRYGGDGTIIPLNDLIDKHMPNLKGILDARPDIKASITSPDGNIYALPSGEEIGSGQEEIGANPDFLYINQDWLDKLHLKMPTTMDEYTAVLEAFKTGDPNGNGKADEIPLTYIDNFWTGDIGVLFGAFGVPDKTYRPNNPTYIDHLNVVDGKVVFSAQQEGFKEAVSYISRWFEKSLVDLEAFTHDYTTYFARGKTEDETIGSMIWWDKNDVAGPERGKHWVIVPPFKDMVVKWNNGGGTGRDGSAITKANEHPEVTAAWLDSFYEPAMAAQARFGPIGVWFDQDASGKLVGKTDLANPGELRQKTAVSGGIGLLLDGHLDKVAYIEPRAQERVNDSIQYFVPQMEKERFPNVFFNEEELAVIDRLKPDISAYVNKMRAKWLMSGGVEQEWDEFQNTLKKMGIDELLAAHQSGYDRYMAAKK</sequence>
<dbReference type="PANTHER" id="PTHR43649:SF33">
    <property type="entry name" value="POLYGALACTURONAN_RHAMNOGALACTURONAN-BINDING PROTEIN YTCQ"/>
    <property type="match status" value="1"/>
</dbReference>
<dbReference type="Gene3D" id="3.40.190.10">
    <property type="entry name" value="Periplasmic binding protein-like II"/>
    <property type="match status" value="2"/>
</dbReference>
<reference evidence="4 5" key="1">
    <citation type="submission" date="2021-07" db="EMBL/GenBank/DDBJ databases">
        <title>Paenibacillus radiodurans sp. nov., isolated from the southeastern edge of Tengger Desert.</title>
        <authorList>
            <person name="Zhang G."/>
        </authorList>
    </citation>
    <scope>NUCLEOTIDE SEQUENCE [LARGE SCALE GENOMIC DNA]</scope>
    <source>
        <strain evidence="4 5">DT7-4</strain>
    </source>
</reference>
<keyword evidence="1 3" id="KW-0732">Signal</keyword>
<dbReference type="SUPFAM" id="SSF53850">
    <property type="entry name" value="Periplasmic binding protein-like II"/>
    <property type="match status" value="1"/>
</dbReference>
<proteinExistence type="predicted"/>
<accession>A0ABS7D9A3</accession>
<dbReference type="RefSeq" id="WP_219873578.1">
    <property type="nucleotide sequence ID" value="NZ_JAHZIJ010000012.1"/>
</dbReference>
<dbReference type="EMBL" id="JAHZIJ010000012">
    <property type="protein sequence ID" value="MBW7476338.1"/>
    <property type="molecule type" value="Genomic_DNA"/>
</dbReference>
<evidence type="ECO:0000256" key="1">
    <source>
        <dbReference type="ARBA" id="ARBA00022729"/>
    </source>
</evidence>
<dbReference type="InterPro" id="IPR050490">
    <property type="entry name" value="Bact_solute-bd_prot1"/>
</dbReference>
<feature type="compositionally biased region" description="Polar residues" evidence="2">
    <location>
        <begin position="26"/>
        <end position="46"/>
    </location>
</feature>
<dbReference type="PANTHER" id="PTHR43649">
    <property type="entry name" value="ARABINOSE-BINDING PROTEIN-RELATED"/>
    <property type="match status" value="1"/>
</dbReference>
<dbReference type="PROSITE" id="PS51257">
    <property type="entry name" value="PROKAR_LIPOPROTEIN"/>
    <property type="match status" value="1"/>
</dbReference>
<organism evidence="4 5">
    <name type="scientific">Paenibacillus oenotherae</name>
    <dbReference type="NCBI Taxonomy" id="1435645"/>
    <lineage>
        <taxon>Bacteria</taxon>
        <taxon>Bacillati</taxon>
        <taxon>Bacillota</taxon>
        <taxon>Bacilli</taxon>
        <taxon>Bacillales</taxon>
        <taxon>Paenibacillaceae</taxon>
        <taxon>Paenibacillus</taxon>
    </lineage>
</organism>
<keyword evidence="5" id="KW-1185">Reference proteome</keyword>
<dbReference type="Proteomes" id="UP000812277">
    <property type="component" value="Unassembled WGS sequence"/>
</dbReference>
<evidence type="ECO:0000313" key="5">
    <source>
        <dbReference type="Proteomes" id="UP000812277"/>
    </source>
</evidence>
<feature type="chain" id="PRO_5046151002" evidence="3">
    <location>
        <begin position="28"/>
        <end position="552"/>
    </location>
</feature>
<feature type="signal peptide" evidence="3">
    <location>
        <begin position="1"/>
        <end position="27"/>
    </location>
</feature>
<comment type="caution">
    <text evidence="4">The sequence shown here is derived from an EMBL/GenBank/DDBJ whole genome shotgun (WGS) entry which is preliminary data.</text>
</comment>
<evidence type="ECO:0000313" key="4">
    <source>
        <dbReference type="EMBL" id="MBW7476338.1"/>
    </source>
</evidence>
<protein>
    <submittedName>
        <fullName evidence="4">Extracellular solute-binding protein</fullName>
    </submittedName>
</protein>
<name>A0ABS7D9A3_9BACL</name>
<feature type="region of interest" description="Disordered" evidence="2">
    <location>
        <begin position="26"/>
        <end position="47"/>
    </location>
</feature>
<gene>
    <name evidence="4" type="ORF">K0T92_16515</name>
</gene>
<evidence type="ECO:0000256" key="3">
    <source>
        <dbReference type="SAM" id="SignalP"/>
    </source>
</evidence>
<evidence type="ECO:0000256" key="2">
    <source>
        <dbReference type="SAM" id="MobiDB-lite"/>
    </source>
</evidence>